<dbReference type="InterPro" id="IPR001128">
    <property type="entry name" value="Cyt_P450"/>
</dbReference>
<evidence type="ECO:0000256" key="4">
    <source>
        <dbReference type="RuleBase" id="RU000461"/>
    </source>
</evidence>
<name>A0A7C4LKM7_9PLAN</name>
<dbReference type="EMBL" id="DSVQ01000012">
    <property type="protein sequence ID" value="HGT38956.1"/>
    <property type="molecule type" value="Genomic_DNA"/>
</dbReference>
<keyword evidence="4" id="KW-0503">Monooxygenase</keyword>
<comment type="caution">
    <text evidence="5">The sequence shown here is derived from an EMBL/GenBank/DDBJ whole genome shotgun (WGS) entry which is preliminary data.</text>
</comment>
<organism evidence="5">
    <name type="scientific">Schlesneria paludicola</name>
    <dbReference type="NCBI Taxonomy" id="360056"/>
    <lineage>
        <taxon>Bacteria</taxon>
        <taxon>Pseudomonadati</taxon>
        <taxon>Planctomycetota</taxon>
        <taxon>Planctomycetia</taxon>
        <taxon>Planctomycetales</taxon>
        <taxon>Planctomycetaceae</taxon>
        <taxon>Schlesneria</taxon>
    </lineage>
</organism>
<protein>
    <submittedName>
        <fullName evidence="5">Cytochrome P450</fullName>
    </submittedName>
</protein>
<reference evidence="5" key="1">
    <citation type="journal article" date="2020" name="mSystems">
        <title>Genome- and Community-Level Interaction Insights into Carbon Utilization and Element Cycling Functions of Hydrothermarchaeota in Hydrothermal Sediment.</title>
        <authorList>
            <person name="Zhou Z."/>
            <person name="Liu Y."/>
            <person name="Xu W."/>
            <person name="Pan J."/>
            <person name="Luo Z.H."/>
            <person name="Li M."/>
        </authorList>
    </citation>
    <scope>NUCLEOTIDE SEQUENCE [LARGE SCALE GENOMIC DNA]</scope>
    <source>
        <strain evidence="5">SpSt-508</strain>
    </source>
</reference>
<dbReference type="InterPro" id="IPR002401">
    <property type="entry name" value="Cyt_P450_E_grp-I"/>
</dbReference>
<dbReference type="InterPro" id="IPR036396">
    <property type="entry name" value="Cyt_P450_sf"/>
</dbReference>
<dbReference type="PANTHER" id="PTHR24305">
    <property type="entry name" value="CYTOCHROME P450"/>
    <property type="match status" value="1"/>
</dbReference>
<comment type="cofactor">
    <cofactor evidence="1 3">
        <name>heme</name>
        <dbReference type="ChEBI" id="CHEBI:30413"/>
    </cofactor>
</comment>
<keyword evidence="3 4" id="KW-0408">Iron</keyword>
<dbReference type="Gene3D" id="1.10.630.10">
    <property type="entry name" value="Cytochrome P450"/>
    <property type="match status" value="1"/>
</dbReference>
<dbReference type="PANTHER" id="PTHR24305:SF166">
    <property type="entry name" value="CYTOCHROME P450 12A4, MITOCHONDRIAL-RELATED"/>
    <property type="match status" value="1"/>
</dbReference>
<dbReference type="AlphaFoldDB" id="A0A7C4LKM7"/>
<evidence type="ECO:0000256" key="1">
    <source>
        <dbReference type="ARBA" id="ARBA00001971"/>
    </source>
</evidence>
<dbReference type="InterPro" id="IPR017972">
    <property type="entry name" value="Cyt_P450_CS"/>
</dbReference>
<dbReference type="PRINTS" id="PR00385">
    <property type="entry name" value="P450"/>
</dbReference>
<evidence type="ECO:0000256" key="3">
    <source>
        <dbReference type="PIRSR" id="PIRSR602401-1"/>
    </source>
</evidence>
<dbReference type="GO" id="GO:0020037">
    <property type="term" value="F:heme binding"/>
    <property type="evidence" value="ECO:0007669"/>
    <property type="project" value="InterPro"/>
</dbReference>
<comment type="similarity">
    <text evidence="2 4">Belongs to the cytochrome P450 family.</text>
</comment>
<feature type="binding site" description="axial binding residue" evidence="3">
    <location>
        <position position="410"/>
    </location>
    <ligand>
        <name>heme</name>
        <dbReference type="ChEBI" id="CHEBI:30413"/>
    </ligand>
    <ligandPart>
        <name>Fe</name>
        <dbReference type="ChEBI" id="CHEBI:18248"/>
    </ligandPart>
</feature>
<keyword evidence="3 4" id="KW-0479">Metal-binding</keyword>
<dbReference type="PROSITE" id="PS00086">
    <property type="entry name" value="CYTOCHROME_P450"/>
    <property type="match status" value="1"/>
</dbReference>
<dbReference type="InterPro" id="IPR050121">
    <property type="entry name" value="Cytochrome_P450_monoxygenase"/>
</dbReference>
<dbReference type="SUPFAM" id="SSF48264">
    <property type="entry name" value="Cytochrome P450"/>
    <property type="match status" value="1"/>
</dbReference>
<gene>
    <name evidence="5" type="ORF">ENS64_06790</name>
</gene>
<sequence length="493" mass="55461">MSAPRLAIPEDEAGGSQLTALQRAAVTDLPVTHGSLLEFPADPIACLRKLHARHGDLAAMEEDGTRLYFVFTPEFNHQVLSDPQTFQSRFFAIRGPRNSPQRRLTSGLLSMNGEQHKRNRRLVMDAFQKRALWGYLPTIRLQCEQMLAEWRTGTERDIARDMTEFMLRVTGSILFGMDDPELAYRIGRMIDHWVHLNHEVGIGAFVSRPEIVARYDELLAFAGRLEAEIADLLQARRRAAGGRTATDMLSLLLQAHDEHGRLSDEELIGQTALMFGAAHLTTAHSLTWTLFLLAQHPRAMAALHHEWRRELSGGFPSIEDTERLPLTERAIKESMRILPASAYSQRMTSRPVQMGAFELPCAATVIFSQFMTHHRPDLYADPDAFLPERWERLAPSPYAYLPFGAGPRMCLGGPLALMILKTVLPAVLQRFKLTNVPFSEVSGKVISTMLSPTCPVLMRVEPQDGQFAAEPVVGNIHTLVELREAERRYRRAA</sequence>
<dbReference type="GO" id="GO:0016705">
    <property type="term" value="F:oxidoreductase activity, acting on paired donors, with incorporation or reduction of molecular oxygen"/>
    <property type="evidence" value="ECO:0007669"/>
    <property type="project" value="InterPro"/>
</dbReference>
<dbReference type="GO" id="GO:0005506">
    <property type="term" value="F:iron ion binding"/>
    <property type="evidence" value="ECO:0007669"/>
    <property type="project" value="InterPro"/>
</dbReference>
<keyword evidence="4" id="KW-0560">Oxidoreductase</keyword>
<keyword evidence="3 4" id="KW-0349">Heme</keyword>
<dbReference type="PRINTS" id="PR00463">
    <property type="entry name" value="EP450I"/>
</dbReference>
<accession>A0A7C4LKM7</accession>
<evidence type="ECO:0000256" key="2">
    <source>
        <dbReference type="ARBA" id="ARBA00010617"/>
    </source>
</evidence>
<dbReference type="Pfam" id="PF00067">
    <property type="entry name" value="p450"/>
    <property type="match status" value="1"/>
</dbReference>
<dbReference type="GO" id="GO:0004497">
    <property type="term" value="F:monooxygenase activity"/>
    <property type="evidence" value="ECO:0007669"/>
    <property type="project" value="UniProtKB-KW"/>
</dbReference>
<proteinExistence type="inferred from homology"/>
<evidence type="ECO:0000313" key="5">
    <source>
        <dbReference type="EMBL" id="HGT38956.1"/>
    </source>
</evidence>